<accession>W6MRD2</accession>
<feature type="compositionally biased region" description="Low complexity" evidence="1">
    <location>
        <begin position="241"/>
        <end position="254"/>
    </location>
</feature>
<name>W6MRD2_9ASCO</name>
<dbReference type="HOGENOM" id="CLU_819077_0_0_1"/>
<evidence type="ECO:0000313" key="2">
    <source>
        <dbReference type="EMBL" id="CDK27807.1"/>
    </source>
</evidence>
<dbReference type="OrthoDB" id="4065597at2759"/>
<feature type="compositionally biased region" description="Polar residues" evidence="1">
    <location>
        <begin position="42"/>
        <end position="59"/>
    </location>
</feature>
<dbReference type="RefSeq" id="XP_022459799.1">
    <property type="nucleotide sequence ID" value="XM_022602235.1"/>
</dbReference>
<feature type="region of interest" description="Disordered" evidence="1">
    <location>
        <begin position="1"/>
        <end position="78"/>
    </location>
</feature>
<reference evidence="2" key="1">
    <citation type="submission" date="2013-12" db="EMBL/GenBank/DDBJ databases">
        <authorList>
            <person name="Genoscope - CEA"/>
        </authorList>
    </citation>
    <scope>NUCLEOTIDE SEQUENCE</scope>
    <source>
        <strain evidence="2">CBS 1993</strain>
    </source>
</reference>
<dbReference type="AlphaFoldDB" id="W6MRD2"/>
<proteinExistence type="predicted"/>
<dbReference type="EMBL" id="HG793128">
    <property type="protein sequence ID" value="CDK27807.1"/>
    <property type="molecule type" value="Genomic_DNA"/>
</dbReference>
<dbReference type="Proteomes" id="UP000019384">
    <property type="component" value="Unassembled WGS sequence"/>
</dbReference>
<protein>
    <submittedName>
        <fullName evidence="2">Uncharacterized protein</fullName>
    </submittedName>
</protein>
<sequence length="339" mass="38029">MSSIDRGSYYSSYSESAYSTATSGSEETSSAPHYAPGESTLDARNNRLSMLERGSSNADSVVRATKEDPCEESSSDVVLLRREQLDQTNTNTDPTDSVSHKFGHLRTSTLDAVSRLETMDTYDRTPFDVMIGREKHSGGTDRNKWENEAIEIHKSSDKIPSIKAQVDYQDKLWTPIDILDDVHKLSQKVHVNGSFFDAKHAQSLEELKKSQMKLLCAMAEAEKMMSVNDYYKIWKPQTLGSSEENPNSRSNSASVKGSSEPHRAENDQAQQPQGKSESSTHQQVPDLKDYKETLFENSYFSELGELTGTVRSSLQEVKQSIIRIDQLSKGMWDKNTDES</sequence>
<keyword evidence="3" id="KW-1185">Reference proteome</keyword>
<gene>
    <name evidence="2" type="ORF">KUCA_T00003786001</name>
</gene>
<organism evidence="2 3">
    <name type="scientific">Kuraishia capsulata CBS 1993</name>
    <dbReference type="NCBI Taxonomy" id="1382522"/>
    <lineage>
        <taxon>Eukaryota</taxon>
        <taxon>Fungi</taxon>
        <taxon>Dikarya</taxon>
        <taxon>Ascomycota</taxon>
        <taxon>Saccharomycotina</taxon>
        <taxon>Pichiomycetes</taxon>
        <taxon>Pichiales</taxon>
        <taxon>Pichiaceae</taxon>
        <taxon>Kuraishia</taxon>
    </lineage>
</organism>
<feature type="compositionally biased region" description="Polar residues" evidence="1">
    <location>
        <begin position="267"/>
        <end position="283"/>
    </location>
</feature>
<evidence type="ECO:0000313" key="3">
    <source>
        <dbReference type="Proteomes" id="UP000019384"/>
    </source>
</evidence>
<dbReference type="GeneID" id="34521187"/>
<feature type="region of interest" description="Disordered" evidence="1">
    <location>
        <begin position="238"/>
        <end position="288"/>
    </location>
</feature>
<feature type="compositionally biased region" description="Low complexity" evidence="1">
    <location>
        <begin position="7"/>
        <end position="31"/>
    </location>
</feature>
<dbReference type="Pfam" id="PF17242">
    <property type="entry name" value="DUF5315"/>
    <property type="match status" value="1"/>
</dbReference>
<evidence type="ECO:0000256" key="1">
    <source>
        <dbReference type="SAM" id="MobiDB-lite"/>
    </source>
</evidence>
<reference evidence="2" key="2">
    <citation type="submission" date="2014-02" db="EMBL/GenBank/DDBJ databases">
        <title>Complete DNA sequence of /Kuraishia capsulata/ illustrates novel genomic features among budding yeasts (/Saccharomycotina/).</title>
        <authorList>
            <person name="Morales L."/>
            <person name="Noel B."/>
            <person name="Porcel B."/>
            <person name="Marcet-Houben M."/>
            <person name="Hullo M-F."/>
            <person name="Sacerdot C."/>
            <person name="Tekaia F."/>
            <person name="Leh-Louis V."/>
            <person name="Despons L."/>
            <person name="Khanna V."/>
            <person name="Aury J-M."/>
            <person name="Barbe V."/>
            <person name="Couloux A."/>
            <person name="Labadie K."/>
            <person name="Pelletier E."/>
            <person name="Souciet J-L."/>
            <person name="Boekhout T."/>
            <person name="Gabaldon T."/>
            <person name="Wincker P."/>
            <person name="Dujon B."/>
        </authorList>
    </citation>
    <scope>NUCLEOTIDE SEQUENCE</scope>
    <source>
        <strain evidence="2">CBS 1993</strain>
    </source>
</reference>